<name>A0AAN6XZC4_9PEZI</name>
<reference evidence="1" key="1">
    <citation type="journal article" date="2023" name="Mol. Phylogenet. Evol.">
        <title>Genome-scale phylogeny and comparative genomics of the fungal order Sordariales.</title>
        <authorList>
            <person name="Hensen N."/>
            <person name="Bonometti L."/>
            <person name="Westerberg I."/>
            <person name="Brannstrom I.O."/>
            <person name="Guillou S."/>
            <person name="Cros-Aarteil S."/>
            <person name="Calhoun S."/>
            <person name="Haridas S."/>
            <person name="Kuo A."/>
            <person name="Mondo S."/>
            <person name="Pangilinan J."/>
            <person name="Riley R."/>
            <person name="LaButti K."/>
            <person name="Andreopoulos B."/>
            <person name="Lipzen A."/>
            <person name="Chen C."/>
            <person name="Yan M."/>
            <person name="Daum C."/>
            <person name="Ng V."/>
            <person name="Clum A."/>
            <person name="Steindorff A."/>
            <person name="Ohm R.A."/>
            <person name="Martin F."/>
            <person name="Silar P."/>
            <person name="Natvig D.O."/>
            <person name="Lalanne C."/>
            <person name="Gautier V."/>
            <person name="Ament-Velasquez S.L."/>
            <person name="Kruys A."/>
            <person name="Hutchinson M.I."/>
            <person name="Powell A.J."/>
            <person name="Barry K."/>
            <person name="Miller A.N."/>
            <person name="Grigoriev I.V."/>
            <person name="Debuchy R."/>
            <person name="Gladieux P."/>
            <person name="Hiltunen Thoren M."/>
            <person name="Johannesson H."/>
        </authorList>
    </citation>
    <scope>NUCLEOTIDE SEQUENCE</scope>
    <source>
        <strain evidence="1">PSN293</strain>
    </source>
</reference>
<dbReference type="Proteomes" id="UP001301769">
    <property type="component" value="Unassembled WGS sequence"/>
</dbReference>
<dbReference type="EMBL" id="MU858207">
    <property type="protein sequence ID" value="KAK4209383.1"/>
    <property type="molecule type" value="Genomic_DNA"/>
</dbReference>
<evidence type="ECO:0000313" key="2">
    <source>
        <dbReference type="Proteomes" id="UP001301769"/>
    </source>
</evidence>
<protein>
    <submittedName>
        <fullName evidence="1">Uncharacterized protein</fullName>
    </submittedName>
</protein>
<gene>
    <name evidence="1" type="ORF">QBC37DRAFT_294717</name>
</gene>
<feature type="non-terminal residue" evidence="1">
    <location>
        <position position="1"/>
    </location>
</feature>
<keyword evidence="2" id="KW-1185">Reference proteome</keyword>
<accession>A0AAN6XZC4</accession>
<organism evidence="1 2">
    <name type="scientific">Rhypophila decipiens</name>
    <dbReference type="NCBI Taxonomy" id="261697"/>
    <lineage>
        <taxon>Eukaryota</taxon>
        <taxon>Fungi</taxon>
        <taxon>Dikarya</taxon>
        <taxon>Ascomycota</taxon>
        <taxon>Pezizomycotina</taxon>
        <taxon>Sordariomycetes</taxon>
        <taxon>Sordariomycetidae</taxon>
        <taxon>Sordariales</taxon>
        <taxon>Naviculisporaceae</taxon>
        <taxon>Rhypophila</taxon>
    </lineage>
</organism>
<proteinExistence type="predicted"/>
<evidence type="ECO:0000313" key="1">
    <source>
        <dbReference type="EMBL" id="KAK4209383.1"/>
    </source>
</evidence>
<reference evidence="1" key="2">
    <citation type="submission" date="2023-05" db="EMBL/GenBank/DDBJ databases">
        <authorList>
            <consortium name="Lawrence Berkeley National Laboratory"/>
            <person name="Steindorff A."/>
            <person name="Hensen N."/>
            <person name="Bonometti L."/>
            <person name="Westerberg I."/>
            <person name="Brannstrom I.O."/>
            <person name="Guillou S."/>
            <person name="Cros-Aarteil S."/>
            <person name="Calhoun S."/>
            <person name="Haridas S."/>
            <person name="Kuo A."/>
            <person name="Mondo S."/>
            <person name="Pangilinan J."/>
            <person name="Riley R."/>
            <person name="Labutti K."/>
            <person name="Andreopoulos B."/>
            <person name="Lipzen A."/>
            <person name="Chen C."/>
            <person name="Yanf M."/>
            <person name="Daum C."/>
            <person name="Ng V."/>
            <person name="Clum A."/>
            <person name="Ohm R."/>
            <person name="Martin F."/>
            <person name="Silar P."/>
            <person name="Natvig D."/>
            <person name="Lalanne C."/>
            <person name="Gautier V."/>
            <person name="Ament-Velasquez S.L."/>
            <person name="Kruys A."/>
            <person name="Hutchinson M.I."/>
            <person name="Powell A.J."/>
            <person name="Barry K."/>
            <person name="Miller A.N."/>
            <person name="Grigoriev I.V."/>
            <person name="Debuchy R."/>
            <person name="Gladieux P."/>
            <person name="Thoren M.H."/>
            <person name="Johannesson H."/>
        </authorList>
    </citation>
    <scope>NUCLEOTIDE SEQUENCE</scope>
    <source>
        <strain evidence="1">PSN293</strain>
    </source>
</reference>
<dbReference type="AlphaFoldDB" id="A0AAN6XZC4"/>
<sequence length="70" mass="7398">SVLYEDMASTIDGREDSSKASSALIGCASNGGQMGVVFDAKNAAYKTDEYKKSRKTPRGIVIKLVRAPGS</sequence>
<comment type="caution">
    <text evidence="1">The sequence shown here is derived from an EMBL/GenBank/DDBJ whole genome shotgun (WGS) entry which is preliminary data.</text>
</comment>